<protein>
    <recommendedName>
        <fullName evidence="6">Endo-1,5-alpha-L-arabinanase A</fullName>
    </recommendedName>
</protein>
<dbReference type="InterPro" id="IPR023296">
    <property type="entry name" value="Glyco_hydro_beta-prop_sf"/>
</dbReference>
<dbReference type="GO" id="GO:0005975">
    <property type="term" value="P:carbohydrate metabolic process"/>
    <property type="evidence" value="ECO:0007669"/>
    <property type="project" value="InterPro"/>
</dbReference>
<dbReference type="GeneID" id="54324704"/>
<dbReference type="VEuPathDB" id="FungiDB:EYZ11_005312"/>
<accession>A0A5M9M7N3</accession>
<evidence type="ECO:0000256" key="6">
    <source>
        <dbReference type="ARBA" id="ARBA00042202"/>
    </source>
</evidence>
<organism evidence="8 9">
    <name type="scientific">Aspergillus tanneri</name>
    <dbReference type="NCBI Taxonomy" id="1220188"/>
    <lineage>
        <taxon>Eukaryota</taxon>
        <taxon>Fungi</taxon>
        <taxon>Dikarya</taxon>
        <taxon>Ascomycota</taxon>
        <taxon>Pezizomycotina</taxon>
        <taxon>Eurotiomycetes</taxon>
        <taxon>Eurotiomycetidae</taxon>
        <taxon>Eurotiales</taxon>
        <taxon>Aspergillaceae</taxon>
        <taxon>Aspergillus</taxon>
        <taxon>Aspergillus subgen. Circumdati</taxon>
    </lineage>
</organism>
<keyword evidence="4" id="KW-0378">Hydrolase</keyword>
<reference evidence="8 9" key="1">
    <citation type="submission" date="2019-08" db="EMBL/GenBank/DDBJ databases">
        <title>The genome sequence of a newly discovered highly antifungal drug resistant Aspergillus species, Aspergillus tanneri NIH 1004.</title>
        <authorList>
            <person name="Mounaud S."/>
            <person name="Singh I."/>
            <person name="Joardar V."/>
            <person name="Pakala S."/>
            <person name="Pakala S."/>
            <person name="Venepally P."/>
            <person name="Chung J.K."/>
            <person name="Losada L."/>
            <person name="Nierman W.C."/>
        </authorList>
    </citation>
    <scope>NUCLEOTIDE SEQUENCE [LARGE SCALE GENOMIC DNA]</scope>
    <source>
        <strain evidence="8 9">NIH1004</strain>
    </source>
</reference>
<dbReference type="Gene3D" id="2.115.10.20">
    <property type="entry name" value="Glycosyl hydrolase domain, family 43"/>
    <property type="match status" value="1"/>
</dbReference>
<evidence type="ECO:0000256" key="5">
    <source>
        <dbReference type="ARBA" id="ARBA00023295"/>
    </source>
</evidence>
<keyword evidence="3" id="KW-0732">Signal</keyword>
<dbReference type="OrthoDB" id="195678at2759"/>
<evidence type="ECO:0000256" key="2">
    <source>
        <dbReference type="ARBA" id="ARBA00009865"/>
    </source>
</evidence>
<dbReference type="InterPro" id="IPR006710">
    <property type="entry name" value="Glyco_hydro_43"/>
</dbReference>
<keyword evidence="5" id="KW-0326">Glycosidase</keyword>
<comment type="caution">
    <text evidence="8">The sequence shown here is derived from an EMBL/GenBank/DDBJ whole genome shotgun (WGS) entry which is preliminary data.</text>
</comment>
<evidence type="ECO:0000256" key="1">
    <source>
        <dbReference type="ARBA" id="ARBA00004834"/>
    </source>
</evidence>
<dbReference type="GO" id="GO:0004553">
    <property type="term" value="F:hydrolase activity, hydrolyzing O-glycosyl compounds"/>
    <property type="evidence" value="ECO:0007669"/>
    <property type="project" value="InterPro"/>
</dbReference>
<dbReference type="Pfam" id="PF04616">
    <property type="entry name" value="Glyco_hydro_43"/>
    <property type="match status" value="1"/>
</dbReference>
<dbReference type="EMBL" id="QUQM01000011">
    <property type="protein sequence ID" value="KAA8641334.1"/>
    <property type="molecule type" value="Genomic_DNA"/>
</dbReference>
<gene>
    <name evidence="8" type="ORF">ATNIH1004_002002</name>
</gene>
<dbReference type="PANTHER" id="PTHR43301">
    <property type="entry name" value="ARABINAN ENDO-1,5-ALPHA-L-ARABINOSIDASE"/>
    <property type="match status" value="1"/>
</dbReference>
<evidence type="ECO:0000256" key="3">
    <source>
        <dbReference type="ARBA" id="ARBA00022729"/>
    </source>
</evidence>
<proteinExistence type="inferred from homology"/>
<feature type="site" description="Important for catalytic activity, responsible for pKa modulation of the active site Glu and correct orientation of both the proton donor and substrate" evidence="7">
    <location>
        <position position="98"/>
    </location>
</feature>
<dbReference type="RefSeq" id="XP_033420696.1">
    <property type="nucleotide sequence ID" value="XM_033566697.1"/>
</dbReference>
<comment type="pathway">
    <text evidence="1">Glycan metabolism; L-arabinan degradation.</text>
</comment>
<dbReference type="PANTHER" id="PTHR43301:SF3">
    <property type="entry name" value="ARABINAN ENDO-1,5-ALPHA-L-ARABINOSIDASE A-RELATED"/>
    <property type="match status" value="1"/>
</dbReference>
<dbReference type="Proteomes" id="UP000324241">
    <property type="component" value="Unassembled WGS sequence"/>
</dbReference>
<evidence type="ECO:0000256" key="7">
    <source>
        <dbReference type="PIRSR" id="PIRSR606710-2"/>
    </source>
</evidence>
<evidence type="ECO:0000313" key="8">
    <source>
        <dbReference type="EMBL" id="KAA8641334.1"/>
    </source>
</evidence>
<evidence type="ECO:0000256" key="4">
    <source>
        <dbReference type="ARBA" id="ARBA00022801"/>
    </source>
</evidence>
<dbReference type="SUPFAM" id="SSF75005">
    <property type="entry name" value="Arabinanase/levansucrase/invertase"/>
    <property type="match status" value="1"/>
</dbReference>
<sequence length="153" mass="17001">MQRPRSGLIQRESDGVYFRFSTGNNISCIFLIHRRTMGSPRRPAHQWRLPVYYSVSVFGSQNSAIGLATSDTMDAGTWTEHGATGIRSDSSKSYNAIDANLFNDGVFYLNFGSFWTDIYQVEMDSTAMKVSSSAYNIVYDPNGDHAVEGCVSV</sequence>
<dbReference type="InterPro" id="IPR050727">
    <property type="entry name" value="GH43_arabinanases"/>
</dbReference>
<dbReference type="AlphaFoldDB" id="A0A5M9M7N3"/>
<comment type="similarity">
    <text evidence="2">Belongs to the glycosyl hydrolase 43 family.</text>
</comment>
<name>A0A5M9M7N3_9EURO</name>
<evidence type="ECO:0000313" key="9">
    <source>
        <dbReference type="Proteomes" id="UP000324241"/>
    </source>
</evidence>